<feature type="signal peptide" evidence="1">
    <location>
        <begin position="1"/>
        <end position="18"/>
    </location>
</feature>
<keyword evidence="1" id="KW-0732">Signal</keyword>
<accession>B6VBR4</accession>
<proteinExistence type="predicted"/>
<feature type="chain" id="PRO_5002851202" evidence="1">
    <location>
        <begin position="19"/>
        <end position="154"/>
    </location>
</feature>
<evidence type="ECO:0000313" key="2">
    <source>
        <dbReference type="EMBL" id="ACI49157.1"/>
    </source>
</evidence>
<dbReference type="EMBL" id="FJ362373">
    <property type="protein sequence ID" value="ACI49157.1"/>
    <property type="molecule type" value="Genomic_DNA"/>
</dbReference>
<name>B6VBR4_CAEBE</name>
<protein>
    <submittedName>
        <fullName evidence="2">Uncharacterized protein</fullName>
    </submittedName>
</protein>
<evidence type="ECO:0000256" key="1">
    <source>
        <dbReference type="SAM" id="SignalP"/>
    </source>
</evidence>
<reference evidence="2" key="1">
    <citation type="journal article" date="2008" name="Genome Res.">
        <title>Multigenome DNA sequence conservation identifies Hox cis-regulatory elements.</title>
        <authorList>
            <person name="Kuntz S.G."/>
            <person name="Schwarz E.M."/>
            <person name="DeModena J.A."/>
            <person name="De Buysscher T."/>
            <person name="Trout D."/>
            <person name="Shizuya H."/>
            <person name="Sternberg P.W."/>
            <person name="Wold B.J."/>
        </authorList>
    </citation>
    <scope>NUCLEOTIDE SEQUENCE</scope>
    <source>
        <strain evidence="2">CB5161</strain>
    </source>
</reference>
<organism evidence="2">
    <name type="scientific">Caenorhabditis brenneri</name>
    <name type="common">Nematode worm</name>
    <dbReference type="NCBI Taxonomy" id="135651"/>
    <lineage>
        <taxon>Eukaryota</taxon>
        <taxon>Metazoa</taxon>
        <taxon>Ecdysozoa</taxon>
        <taxon>Nematoda</taxon>
        <taxon>Chromadorea</taxon>
        <taxon>Rhabditida</taxon>
        <taxon>Rhabditina</taxon>
        <taxon>Rhabditomorpha</taxon>
        <taxon>Rhabditoidea</taxon>
        <taxon>Rhabditidae</taxon>
        <taxon>Peloderinae</taxon>
        <taxon>Caenorhabditis</taxon>
    </lineage>
</organism>
<sequence>MFLKLVTISSVLAVLAQSAPLATSHDTITYAYALDLSAPVVKSDLQSIRNGCRHLHLLPGLVSDHQWVKTLNKYILLWYSNVQSGGVNEETKPNFDDYIAFGNWASPSIKQFAQVERVCQITVNRDVYAVSGSVLEAENLKMEDGRIRVGGLFH</sequence>
<gene>
    <name evidence="2" type="ORF">Cbre_JD21.004</name>
</gene>
<dbReference type="AlphaFoldDB" id="B6VBR4"/>